<sequence>MTTATTSPRRIQHRRTTGWAVTWTGHADQHKPLGLSDHIPADDQRDAHACAVELYELWLRHHPALLDRAFRLWIHHPLRTLI</sequence>
<comment type="caution">
    <text evidence="1">The sequence shown here is derived from an EMBL/GenBank/DDBJ whole genome shotgun (WGS) entry which is preliminary data.</text>
</comment>
<reference evidence="1 2" key="1">
    <citation type="submission" date="2019-11" db="EMBL/GenBank/DDBJ databases">
        <authorList>
            <person name="Yuan L."/>
        </authorList>
    </citation>
    <scope>NUCLEOTIDE SEQUENCE [LARGE SCALE GENOMIC DNA]</scope>
    <source>
        <strain evidence="1 2">TRM43335</strain>
    </source>
</reference>
<accession>A0A6G2BD64</accession>
<protein>
    <submittedName>
        <fullName evidence="1">Uncharacterized protein</fullName>
    </submittedName>
</protein>
<keyword evidence="2" id="KW-1185">Reference proteome</keyword>
<dbReference type="RefSeq" id="WP_155071346.1">
    <property type="nucleotide sequence ID" value="NZ_WIXO01000001.1"/>
</dbReference>
<organism evidence="1 2">
    <name type="scientific">Streptomyces taklimakanensis</name>
    <dbReference type="NCBI Taxonomy" id="2569853"/>
    <lineage>
        <taxon>Bacteria</taxon>
        <taxon>Bacillati</taxon>
        <taxon>Actinomycetota</taxon>
        <taxon>Actinomycetes</taxon>
        <taxon>Kitasatosporales</taxon>
        <taxon>Streptomycetaceae</taxon>
        <taxon>Streptomyces</taxon>
    </lineage>
</organism>
<evidence type="ECO:0000313" key="1">
    <source>
        <dbReference type="EMBL" id="MTE20225.1"/>
    </source>
</evidence>
<dbReference type="AlphaFoldDB" id="A0A6G2BD64"/>
<dbReference type="Proteomes" id="UP000473014">
    <property type="component" value="Unassembled WGS sequence"/>
</dbReference>
<dbReference type="EMBL" id="WIXO01000001">
    <property type="protein sequence ID" value="MTE20225.1"/>
    <property type="molecule type" value="Genomic_DNA"/>
</dbReference>
<name>A0A6G2BD64_9ACTN</name>
<evidence type="ECO:0000313" key="2">
    <source>
        <dbReference type="Proteomes" id="UP000473014"/>
    </source>
</evidence>
<gene>
    <name evidence="1" type="ORF">F0L17_14130</name>
</gene>
<proteinExistence type="predicted"/>
<dbReference type="OrthoDB" id="3483205at2"/>